<proteinExistence type="predicted"/>
<organism evidence="1 2">
    <name type="scientific">Sedimentibacter saalensis</name>
    <dbReference type="NCBI Taxonomy" id="130788"/>
    <lineage>
        <taxon>Bacteria</taxon>
        <taxon>Bacillati</taxon>
        <taxon>Bacillota</taxon>
        <taxon>Tissierellia</taxon>
        <taxon>Sedimentibacter</taxon>
    </lineage>
</organism>
<protein>
    <submittedName>
        <fullName evidence="1">Uncharacterized protein</fullName>
    </submittedName>
</protein>
<dbReference type="RefSeq" id="WP_281291837.1">
    <property type="nucleotide sequence ID" value="NZ_JBCFAR010000001.1"/>
</dbReference>
<accession>A0A562J9I4</accession>
<comment type="caution">
    <text evidence="1">The sequence shown here is derived from an EMBL/GenBank/DDBJ whole genome shotgun (WGS) entry which is preliminary data.</text>
</comment>
<evidence type="ECO:0000313" key="1">
    <source>
        <dbReference type="EMBL" id="TWH79750.1"/>
    </source>
</evidence>
<evidence type="ECO:0000313" key="2">
    <source>
        <dbReference type="Proteomes" id="UP000315343"/>
    </source>
</evidence>
<reference evidence="1 2" key="1">
    <citation type="submission" date="2019-07" db="EMBL/GenBank/DDBJ databases">
        <title>Genomic Encyclopedia of Type Strains, Phase I: the one thousand microbial genomes (KMG-I) project.</title>
        <authorList>
            <person name="Kyrpides N."/>
        </authorList>
    </citation>
    <scope>NUCLEOTIDE SEQUENCE [LARGE SCALE GENOMIC DNA]</scope>
    <source>
        <strain evidence="1 2">DSM 13558</strain>
    </source>
</reference>
<gene>
    <name evidence="1" type="ORF">LY60_02068</name>
</gene>
<keyword evidence="2" id="KW-1185">Reference proteome</keyword>
<dbReference type="Proteomes" id="UP000315343">
    <property type="component" value="Unassembled WGS sequence"/>
</dbReference>
<sequence>MNQKLANLSSEQEEKLKKIESELGCVLIAYENKSQSMETNFH</sequence>
<name>A0A562J9I4_9FIRM</name>
<dbReference type="EMBL" id="VLKH01000005">
    <property type="protein sequence ID" value="TWH79750.1"/>
    <property type="molecule type" value="Genomic_DNA"/>
</dbReference>
<dbReference type="AlphaFoldDB" id="A0A562J9I4"/>